<dbReference type="Proteomes" id="UP001239257">
    <property type="component" value="Chromosome 2"/>
</dbReference>
<dbReference type="Gene3D" id="3.40.50.1820">
    <property type="entry name" value="alpha/beta hydrolase"/>
    <property type="match status" value="1"/>
</dbReference>
<evidence type="ECO:0000313" key="2">
    <source>
        <dbReference type="Proteomes" id="UP001239257"/>
    </source>
</evidence>
<proteinExistence type="predicted"/>
<sequence length="453" mass="50416">MDISTIVWLTSDPNTHGHYTINAPSQAEPISIIATSCAALTPELEISLQATRHVITSPIPIAPNSHFVHDLGLSFDQIAEIQRTAFILAMRTQPDELYETLSELAENIALAPPVSTSRAATDKEFHVQTVYYATTRSPEEKDKFYGGKRDTKTPIHFGQADISIPKTHQKGNVEQPLLSIKWLKQADKHVLIQSVTELPASEFWSKLPIEAGNGIWENSVIVYIHGYNVAFSSAIKRTAQMAYDFDYSGVPLLFSWPSNASLLDYASDREDAIWSATYLAKFLLDLRSRFSTANIHIVAHSMGNQVLLNAMNELSLQQKHSDIKFGSVVLAAPDVDNEWFTHQLAPRISKLAVNWAIYTSANDGALMASEKVNEAKRLGMPVSLAENFDVIDTSTLNAAPWSIPESHSYYANKLPVIEDLVKHLEGVTPNDRQLNKIETADGSYWRIIDDEEP</sequence>
<dbReference type="InterPro" id="IPR029058">
    <property type="entry name" value="AB_hydrolase_fold"/>
</dbReference>
<dbReference type="Pfam" id="PF05990">
    <property type="entry name" value="DUF900"/>
    <property type="match status" value="1"/>
</dbReference>
<dbReference type="RefSeq" id="WP_274672709.1">
    <property type="nucleotide sequence ID" value="NZ_CP118710.1"/>
</dbReference>
<gene>
    <name evidence="1" type="ORF">PYE51_16575</name>
</gene>
<dbReference type="InterPro" id="IPR010297">
    <property type="entry name" value="DUF900_hydrolase"/>
</dbReference>
<dbReference type="EMBL" id="CP118710">
    <property type="protein sequence ID" value="WGK84006.1"/>
    <property type="molecule type" value="Genomic_DNA"/>
</dbReference>
<organism evidence="1 2">
    <name type="scientific">Vibrio aestuarianus</name>
    <dbReference type="NCBI Taxonomy" id="28171"/>
    <lineage>
        <taxon>Bacteria</taxon>
        <taxon>Pseudomonadati</taxon>
        <taxon>Pseudomonadota</taxon>
        <taxon>Gammaproteobacteria</taxon>
        <taxon>Vibrionales</taxon>
        <taxon>Vibrionaceae</taxon>
        <taxon>Vibrio</taxon>
    </lineage>
</organism>
<reference evidence="1" key="1">
    <citation type="submission" date="2022-02" db="EMBL/GenBank/DDBJ databases">
        <title>Emergence and expansion in Europe of a Vibrio aestuarianus clonal complex pathogenic for oysters.</title>
        <authorList>
            <person name="Mesnil A."/>
            <person name="Travers M.-A."/>
        </authorList>
    </citation>
    <scope>NUCLEOTIDE SEQUENCE</scope>
    <source>
        <strain evidence="1">U29</strain>
    </source>
</reference>
<dbReference type="GeneID" id="79918968"/>
<evidence type="ECO:0000313" key="1">
    <source>
        <dbReference type="EMBL" id="WGK84006.1"/>
    </source>
</evidence>
<accession>A0AAX3U9D1</accession>
<dbReference type="GO" id="GO:0016787">
    <property type="term" value="F:hydrolase activity"/>
    <property type="evidence" value="ECO:0007669"/>
    <property type="project" value="UniProtKB-KW"/>
</dbReference>
<dbReference type="AlphaFoldDB" id="A0AAX3U9D1"/>
<protein>
    <submittedName>
        <fullName evidence="1">Alpha/beta hydrolase</fullName>
    </submittedName>
</protein>
<name>A0AAX3U9D1_9VIBR</name>
<dbReference type="SUPFAM" id="SSF53474">
    <property type="entry name" value="alpha/beta-Hydrolases"/>
    <property type="match status" value="1"/>
</dbReference>
<keyword evidence="1" id="KW-0378">Hydrolase</keyword>
<dbReference type="PANTHER" id="PTHR36513">
    <property type="entry name" value="ABC TRANSMEMBRANE TYPE-1 DOMAIN-CONTAINING PROTEIN"/>
    <property type="match status" value="1"/>
</dbReference>
<dbReference type="PANTHER" id="PTHR36513:SF1">
    <property type="entry name" value="TRANSMEMBRANE PROTEIN"/>
    <property type="match status" value="1"/>
</dbReference>